<accession>A0AAD6S1F0</accession>
<reference evidence="2" key="1">
    <citation type="submission" date="2023-03" db="EMBL/GenBank/DDBJ databases">
        <title>Massive genome expansion in bonnet fungi (Mycena s.s.) driven by repeated elements and novel gene families across ecological guilds.</title>
        <authorList>
            <consortium name="Lawrence Berkeley National Laboratory"/>
            <person name="Harder C.B."/>
            <person name="Miyauchi S."/>
            <person name="Viragh M."/>
            <person name="Kuo A."/>
            <person name="Thoen E."/>
            <person name="Andreopoulos B."/>
            <person name="Lu D."/>
            <person name="Skrede I."/>
            <person name="Drula E."/>
            <person name="Henrissat B."/>
            <person name="Morin E."/>
            <person name="Kohler A."/>
            <person name="Barry K."/>
            <person name="LaButti K."/>
            <person name="Morin E."/>
            <person name="Salamov A."/>
            <person name="Lipzen A."/>
            <person name="Mereny Z."/>
            <person name="Hegedus B."/>
            <person name="Baldrian P."/>
            <person name="Stursova M."/>
            <person name="Weitz H."/>
            <person name="Taylor A."/>
            <person name="Grigoriev I.V."/>
            <person name="Nagy L.G."/>
            <person name="Martin F."/>
            <person name="Kauserud H."/>
        </authorList>
    </citation>
    <scope>NUCLEOTIDE SEQUENCE</scope>
    <source>
        <strain evidence="2">CBHHK200</strain>
    </source>
</reference>
<sequence length="291" mass="33388">MSFESEESKKLGGIKLSTLTQRLAYAGIKEQKAALSRKATDNNIKQIQAAIMLQFGKLPAPAKIWANVRHKDFTRQVRNFMWKSIHSAHRIGTFWKHIPECEDRGICQFCNEPEDLEHIVLKCRRPGQKEIWALAKELWLKKHPSWPVLSLGSILGCGLTTFRNNNGQPLVGASRLYRILISESLFMIWKIRNNSVIKREGAAVPAHEIHNKWLYAINLRLNFDRALTNHAKFGKQNSIKTPLVLQTWSSTLMEEDKLPENWIRAPRVLVGTEQQSSHHPSPPPGRRGRNR</sequence>
<dbReference type="EMBL" id="JARJCM010000308">
    <property type="protein sequence ID" value="KAJ7019064.1"/>
    <property type="molecule type" value="Genomic_DNA"/>
</dbReference>
<evidence type="ECO:0008006" key="4">
    <source>
        <dbReference type="Google" id="ProtNLM"/>
    </source>
</evidence>
<proteinExistence type="predicted"/>
<gene>
    <name evidence="2" type="ORF">C8F04DRAFT_976188</name>
</gene>
<comment type="caution">
    <text evidence="2">The sequence shown here is derived from an EMBL/GenBank/DDBJ whole genome shotgun (WGS) entry which is preliminary data.</text>
</comment>
<evidence type="ECO:0000256" key="1">
    <source>
        <dbReference type="SAM" id="MobiDB-lite"/>
    </source>
</evidence>
<dbReference type="Proteomes" id="UP001218188">
    <property type="component" value="Unassembled WGS sequence"/>
</dbReference>
<evidence type="ECO:0000313" key="3">
    <source>
        <dbReference type="Proteomes" id="UP001218188"/>
    </source>
</evidence>
<protein>
    <recommendedName>
        <fullName evidence="4">Reverse transcriptase zinc-binding domain-containing protein</fullName>
    </recommendedName>
</protein>
<evidence type="ECO:0000313" key="2">
    <source>
        <dbReference type="EMBL" id="KAJ7019064.1"/>
    </source>
</evidence>
<keyword evidence="3" id="KW-1185">Reference proteome</keyword>
<feature type="region of interest" description="Disordered" evidence="1">
    <location>
        <begin position="269"/>
        <end position="291"/>
    </location>
</feature>
<dbReference type="AlphaFoldDB" id="A0AAD6S1F0"/>
<name>A0AAD6S1F0_9AGAR</name>
<organism evidence="2 3">
    <name type="scientific">Mycena alexandri</name>
    <dbReference type="NCBI Taxonomy" id="1745969"/>
    <lineage>
        <taxon>Eukaryota</taxon>
        <taxon>Fungi</taxon>
        <taxon>Dikarya</taxon>
        <taxon>Basidiomycota</taxon>
        <taxon>Agaricomycotina</taxon>
        <taxon>Agaricomycetes</taxon>
        <taxon>Agaricomycetidae</taxon>
        <taxon>Agaricales</taxon>
        <taxon>Marasmiineae</taxon>
        <taxon>Mycenaceae</taxon>
        <taxon>Mycena</taxon>
    </lineage>
</organism>